<evidence type="ECO:0000256" key="8">
    <source>
        <dbReference type="ARBA" id="ARBA00025084"/>
    </source>
</evidence>
<dbReference type="GeneID" id="66580454"/>
<evidence type="ECO:0000313" key="17">
    <source>
        <dbReference type="EMBL" id="RHB03220.1"/>
    </source>
</evidence>
<evidence type="ECO:0000256" key="10">
    <source>
        <dbReference type="HAMAP-Rule" id="MF_01331"/>
    </source>
</evidence>
<dbReference type="GO" id="GO:0022625">
    <property type="term" value="C:cytosolic large ribosomal subunit"/>
    <property type="evidence" value="ECO:0007669"/>
    <property type="project" value="TreeGrafter"/>
</dbReference>
<dbReference type="CDD" id="cd00336">
    <property type="entry name" value="Ribosomal_L22"/>
    <property type="match status" value="1"/>
</dbReference>
<evidence type="ECO:0000256" key="12">
    <source>
        <dbReference type="RuleBase" id="RU004006"/>
    </source>
</evidence>
<dbReference type="Proteomes" id="UP000285288">
    <property type="component" value="Unassembled WGS sequence"/>
</dbReference>
<evidence type="ECO:0000256" key="4">
    <source>
        <dbReference type="ARBA" id="ARBA00022730"/>
    </source>
</evidence>
<keyword evidence="6 10" id="KW-0689">Ribosomal protein</keyword>
<dbReference type="Proteomes" id="UP000284651">
    <property type="component" value="Unassembled WGS sequence"/>
</dbReference>
<evidence type="ECO:0000313" key="20">
    <source>
        <dbReference type="Proteomes" id="UP000285274"/>
    </source>
</evidence>
<protein>
    <recommendedName>
        <fullName evidence="9 10">Large ribosomal subunit protein uL22</fullName>
    </recommendedName>
</protein>
<dbReference type="RefSeq" id="WP_003864839.1">
    <property type="nucleotide sequence ID" value="NZ_CABLCL010000060.1"/>
</dbReference>
<dbReference type="GO" id="GO:0003735">
    <property type="term" value="F:structural constituent of ribosome"/>
    <property type="evidence" value="ECO:0007669"/>
    <property type="project" value="InterPro"/>
</dbReference>
<comment type="function">
    <text evidence="10 13">This protein binds specifically to 23S rRNA; its binding is stimulated by other ribosomal proteins, e.g., L4, L17, and L20. It is important during the early stages of 50S assembly. It makes multiple contacts with different domains of the 23S rRNA in the assembled 50S subunit and ribosome.</text>
</comment>
<evidence type="ECO:0000256" key="2">
    <source>
        <dbReference type="ARBA" id="ARBA00009451"/>
    </source>
</evidence>
<dbReference type="Gene3D" id="3.90.470.10">
    <property type="entry name" value="Ribosomal protein L22/L17"/>
    <property type="match status" value="1"/>
</dbReference>
<evidence type="ECO:0000256" key="9">
    <source>
        <dbReference type="ARBA" id="ARBA00035207"/>
    </source>
</evidence>
<dbReference type="Proteomes" id="UP000285274">
    <property type="component" value="Unassembled WGS sequence"/>
</dbReference>
<dbReference type="HAMAP" id="MF_01331_B">
    <property type="entry name" value="Ribosomal_uL22_B"/>
    <property type="match status" value="1"/>
</dbReference>
<accession>A0A395W429</accession>
<dbReference type="EMBL" id="QSGD01000036">
    <property type="protein sequence ID" value="RHB03220.1"/>
    <property type="molecule type" value="Genomic_DNA"/>
</dbReference>
<sequence>MEVKATAKTLRIQPRKARLVLDLIRGKDVEEAAAILKFLPNKGGYLVGKVLHSAVANAVNNNDLDESKLYVKACWADEGITMKRFMPRAKGSASAIHKRTSHITVVVAEKE</sequence>
<comment type="function">
    <text evidence="8">This protein binds specifically to 23S rRNA; its binding is stimulated by other ribosomal proteins, e.g. L4, L17, and L20. It is important during the early stages of 50S assembly. It makes multiple contacts with different domains of the 23S rRNA in the assembled 50S subunit and ribosome.</text>
</comment>
<evidence type="ECO:0000256" key="13">
    <source>
        <dbReference type="RuleBase" id="RU004008"/>
    </source>
</evidence>
<evidence type="ECO:0000256" key="11">
    <source>
        <dbReference type="RuleBase" id="RU004005"/>
    </source>
</evidence>
<dbReference type="NCBIfam" id="TIGR01044">
    <property type="entry name" value="rplV_bact"/>
    <property type="match status" value="1"/>
</dbReference>
<evidence type="ECO:0000313" key="15">
    <source>
        <dbReference type="EMBL" id="RGU89437.1"/>
    </source>
</evidence>
<dbReference type="InterPro" id="IPR005727">
    <property type="entry name" value="Ribosomal_uL22_bac/chlpt-type"/>
</dbReference>
<dbReference type="SUPFAM" id="SSF54843">
    <property type="entry name" value="Ribosomal protein L22"/>
    <property type="match status" value="1"/>
</dbReference>
<dbReference type="GO" id="GO:0006412">
    <property type="term" value="P:translation"/>
    <property type="evidence" value="ECO:0007669"/>
    <property type="project" value="UniProtKB-UniRule"/>
</dbReference>
<dbReference type="AlphaFoldDB" id="A0A395W429"/>
<dbReference type="InterPro" id="IPR001063">
    <property type="entry name" value="Ribosomal_uL22"/>
</dbReference>
<dbReference type="Proteomes" id="UP000265489">
    <property type="component" value="Unassembled WGS sequence"/>
</dbReference>
<keyword evidence="4 10" id="KW-0699">rRNA-binding</keyword>
<dbReference type="GO" id="GO:0019843">
    <property type="term" value="F:rRNA binding"/>
    <property type="evidence" value="ECO:0007669"/>
    <property type="project" value="UniProtKB-UniRule"/>
</dbReference>
<organism evidence="15 18">
    <name type="scientific">Holdemanella biformis</name>
    <dbReference type="NCBI Taxonomy" id="1735"/>
    <lineage>
        <taxon>Bacteria</taxon>
        <taxon>Bacillati</taxon>
        <taxon>Bacillota</taxon>
        <taxon>Erysipelotrichia</taxon>
        <taxon>Erysipelotrichales</taxon>
        <taxon>Erysipelotrichaceae</taxon>
        <taxon>Holdemanella</taxon>
    </lineage>
</organism>
<comment type="caution">
    <text evidence="15">The sequence shown here is derived from an EMBL/GenBank/DDBJ whole genome shotgun (WGS) entry which is preliminary data.</text>
</comment>
<proteinExistence type="inferred from homology"/>
<evidence type="ECO:0000256" key="5">
    <source>
        <dbReference type="ARBA" id="ARBA00022884"/>
    </source>
</evidence>
<keyword evidence="5 10" id="KW-0694">RNA-binding</keyword>
<dbReference type="PANTHER" id="PTHR13501">
    <property type="entry name" value="CHLOROPLAST 50S RIBOSOMAL PROTEIN L22-RELATED"/>
    <property type="match status" value="1"/>
</dbReference>
<evidence type="ECO:0000256" key="6">
    <source>
        <dbReference type="ARBA" id="ARBA00022980"/>
    </source>
</evidence>
<comment type="similarity">
    <text evidence="2 10 11">Belongs to the universal ribosomal protein uL22 family.</text>
</comment>
<dbReference type="PROSITE" id="PS00464">
    <property type="entry name" value="RIBOSOMAL_L22"/>
    <property type="match status" value="1"/>
</dbReference>
<evidence type="ECO:0000256" key="3">
    <source>
        <dbReference type="ARBA" id="ARBA00011838"/>
    </source>
</evidence>
<comment type="subunit">
    <text evidence="3 10 12">Part of the 50S ribosomal subunit.</text>
</comment>
<evidence type="ECO:0000313" key="18">
    <source>
        <dbReference type="Proteomes" id="UP000265489"/>
    </source>
</evidence>
<evidence type="ECO:0000256" key="7">
    <source>
        <dbReference type="ARBA" id="ARBA00023274"/>
    </source>
</evidence>
<evidence type="ECO:0000256" key="1">
    <source>
        <dbReference type="ARBA" id="ARBA00003478"/>
    </source>
</evidence>
<evidence type="ECO:0000313" key="16">
    <source>
        <dbReference type="EMBL" id="RGW73598.1"/>
    </source>
</evidence>
<dbReference type="InterPro" id="IPR047867">
    <property type="entry name" value="Ribosomal_uL22_bac/org-type"/>
</dbReference>
<keyword evidence="7 10" id="KW-0687">Ribonucleoprotein</keyword>
<evidence type="ECO:0000313" key="21">
    <source>
        <dbReference type="Proteomes" id="UP000285288"/>
    </source>
</evidence>
<gene>
    <name evidence="10" type="primary">rplV</name>
    <name evidence="17" type="ORF">DW907_08645</name>
    <name evidence="16" type="ORF">DWV56_09215</name>
    <name evidence="15" type="ORF">DWW32_11370</name>
    <name evidence="14" type="ORF">DWX92_08025</name>
</gene>
<name>A0A395W429_9FIRM</name>
<dbReference type="Pfam" id="PF00237">
    <property type="entry name" value="Ribosomal_L22"/>
    <property type="match status" value="1"/>
</dbReference>
<dbReference type="EMBL" id="QSAT01000031">
    <property type="protein sequence ID" value="RGW73598.1"/>
    <property type="molecule type" value="Genomic_DNA"/>
</dbReference>
<dbReference type="EMBL" id="QRYQ01000029">
    <property type="protein sequence ID" value="RGU89437.1"/>
    <property type="molecule type" value="Genomic_DNA"/>
</dbReference>
<evidence type="ECO:0000313" key="14">
    <source>
        <dbReference type="EMBL" id="RGS45483.1"/>
    </source>
</evidence>
<dbReference type="InterPro" id="IPR036394">
    <property type="entry name" value="Ribosomal_uL22_sf"/>
</dbReference>
<dbReference type="PANTHER" id="PTHR13501:SF8">
    <property type="entry name" value="LARGE RIBOSOMAL SUBUNIT PROTEIN UL22M"/>
    <property type="match status" value="1"/>
</dbReference>
<reference evidence="18 19" key="1">
    <citation type="submission" date="2018-08" db="EMBL/GenBank/DDBJ databases">
        <title>A genome reference for cultivated species of the human gut microbiota.</title>
        <authorList>
            <person name="Zou Y."/>
            <person name="Xue W."/>
            <person name="Luo G."/>
        </authorList>
    </citation>
    <scope>NUCLEOTIDE SEQUENCE [LARGE SCALE GENOMIC DNA]</scope>
    <source>
        <strain evidence="16 19">AF10-31</strain>
        <strain evidence="15 18">AF15-20</strain>
        <strain evidence="14 20">AF22-10AC</strain>
        <strain evidence="17 21">AM42-13AC</strain>
    </source>
</reference>
<dbReference type="InterPro" id="IPR018260">
    <property type="entry name" value="Ribosomal_uL22_CS"/>
</dbReference>
<evidence type="ECO:0000313" key="19">
    <source>
        <dbReference type="Proteomes" id="UP000284651"/>
    </source>
</evidence>
<dbReference type="EMBL" id="QRVM01000036">
    <property type="protein sequence ID" value="RGS45483.1"/>
    <property type="molecule type" value="Genomic_DNA"/>
</dbReference>
<comment type="function">
    <text evidence="1 10">The globular domain of the protein is located near the polypeptide exit tunnel on the outside of the subunit, while an extended beta-hairpin is found that lines the wall of the exit tunnel in the center of the 70S ribosome.</text>
</comment>